<dbReference type="PANTHER" id="PTHR32301:SF6">
    <property type="entry name" value="GOLVESIN-RELATED"/>
    <property type="match status" value="1"/>
</dbReference>
<evidence type="ECO:0008006" key="4">
    <source>
        <dbReference type="Google" id="ProtNLM"/>
    </source>
</evidence>
<keyword evidence="1" id="KW-0472">Membrane</keyword>
<sequence length="383" mass="43721">MVESAVDGIMEYIIGRKRKPFFIIITLFLVLVMMLKLWGEDWSVESPITLEEEPAEMWLAAKRVAEEDNSPVVADLHNEYAIPAKQVINIDGPVYNNALPNPYVTARNLTDYGKSIMAFMHNPKSGGTTLKDCLLRLTRELQLERPLLVTPGNREETQRNIFNGIINPDKYNFMMGGASLGICESFSSRKCSYFTIVREPYDRMISHYFFCKDGGESSIPCENKSIEEFTLTAGSIFFAQLALGVTCHCDNNCDDISKQPWHCVYDYPSYYKNIEHKDEFLQFLIQHLDSYFAVIGLTEEYDTTLTILQSTFGVPFHNSCSGVQSNAGKYGSKGTTNSDERKLEAKRRMLASEAVRRTLYPDVMLYERAKQIFQMQKDKLHLT</sequence>
<proteinExistence type="predicted"/>
<dbReference type="AlphaFoldDB" id="A0A9Q1HAE1"/>
<dbReference type="InterPro" id="IPR027417">
    <property type="entry name" value="P-loop_NTPase"/>
</dbReference>
<dbReference type="Pfam" id="PF03567">
    <property type="entry name" value="Sulfotransfer_2"/>
    <property type="match status" value="1"/>
</dbReference>
<feature type="transmembrane region" description="Helical" evidence="1">
    <location>
        <begin position="21"/>
        <end position="39"/>
    </location>
</feature>
<keyword evidence="1" id="KW-1133">Transmembrane helix</keyword>
<dbReference type="GO" id="GO:0008146">
    <property type="term" value="F:sulfotransferase activity"/>
    <property type="evidence" value="ECO:0007669"/>
    <property type="project" value="InterPro"/>
</dbReference>
<accession>A0A9Q1HAE1</accession>
<name>A0A9Q1HAE1_HOLLE</name>
<dbReference type="OrthoDB" id="10010208at2759"/>
<reference evidence="2" key="1">
    <citation type="submission" date="2021-10" db="EMBL/GenBank/DDBJ databases">
        <title>Tropical sea cucumber genome reveals ecological adaptation and Cuvierian tubules defense mechanism.</title>
        <authorList>
            <person name="Chen T."/>
        </authorList>
    </citation>
    <scope>NUCLEOTIDE SEQUENCE</scope>
    <source>
        <strain evidence="2">Nanhai2018</strain>
        <tissue evidence="2">Muscle</tissue>
    </source>
</reference>
<protein>
    <recommendedName>
        <fullName evidence="4">Sulfotransferase</fullName>
    </recommendedName>
</protein>
<dbReference type="InterPro" id="IPR005331">
    <property type="entry name" value="Sulfotransferase"/>
</dbReference>
<evidence type="ECO:0000313" key="3">
    <source>
        <dbReference type="Proteomes" id="UP001152320"/>
    </source>
</evidence>
<dbReference type="InterPro" id="IPR053259">
    <property type="entry name" value="Golvesin-related_Golgi"/>
</dbReference>
<dbReference type="EMBL" id="JAIZAY010000007">
    <property type="protein sequence ID" value="KAJ8038625.1"/>
    <property type="molecule type" value="Genomic_DNA"/>
</dbReference>
<comment type="caution">
    <text evidence="2">The sequence shown here is derived from an EMBL/GenBank/DDBJ whole genome shotgun (WGS) entry which is preliminary data.</text>
</comment>
<evidence type="ECO:0000256" key="1">
    <source>
        <dbReference type="SAM" id="Phobius"/>
    </source>
</evidence>
<dbReference type="GO" id="GO:0016020">
    <property type="term" value="C:membrane"/>
    <property type="evidence" value="ECO:0007669"/>
    <property type="project" value="InterPro"/>
</dbReference>
<gene>
    <name evidence="2" type="ORF">HOLleu_16095</name>
</gene>
<keyword evidence="1" id="KW-0812">Transmembrane</keyword>
<dbReference type="PANTHER" id="PTHR32301">
    <property type="entry name" value="COUNTIN RECEPTOR CNR3-RELATED"/>
    <property type="match status" value="1"/>
</dbReference>
<dbReference type="SUPFAM" id="SSF52540">
    <property type="entry name" value="P-loop containing nucleoside triphosphate hydrolases"/>
    <property type="match status" value="1"/>
</dbReference>
<dbReference type="Gene3D" id="3.40.50.300">
    <property type="entry name" value="P-loop containing nucleotide triphosphate hydrolases"/>
    <property type="match status" value="1"/>
</dbReference>
<organism evidence="2 3">
    <name type="scientific">Holothuria leucospilota</name>
    <name type="common">Black long sea cucumber</name>
    <name type="synonym">Mertensiothuria leucospilota</name>
    <dbReference type="NCBI Taxonomy" id="206669"/>
    <lineage>
        <taxon>Eukaryota</taxon>
        <taxon>Metazoa</taxon>
        <taxon>Echinodermata</taxon>
        <taxon>Eleutherozoa</taxon>
        <taxon>Echinozoa</taxon>
        <taxon>Holothuroidea</taxon>
        <taxon>Aspidochirotacea</taxon>
        <taxon>Aspidochirotida</taxon>
        <taxon>Holothuriidae</taxon>
        <taxon>Holothuria</taxon>
    </lineage>
</organism>
<keyword evidence="3" id="KW-1185">Reference proteome</keyword>
<evidence type="ECO:0000313" key="2">
    <source>
        <dbReference type="EMBL" id="KAJ8038625.1"/>
    </source>
</evidence>
<dbReference type="Proteomes" id="UP001152320">
    <property type="component" value="Chromosome 7"/>
</dbReference>